<evidence type="ECO:0000313" key="1">
    <source>
        <dbReference type="EMBL" id="RDY09950.1"/>
    </source>
</evidence>
<dbReference type="OrthoDB" id="1689420at2759"/>
<evidence type="ECO:0000313" key="2">
    <source>
        <dbReference type="Proteomes" id="UP000257109"/>
    </source>
</evidence>
<feature type="non-terminal residue" evidence="1">
    <location>
        <position position="1"/>
    </location>
</feature>
<organism evidence="1 2">
    <name type="scientific">Mucuna pruriens</name>
    <name type="common">Velvet bean</name>
    <name type="synonym">Dolichos pruriens</name>
    <dbReference type="NCBI Taxonomy" id="157652"/>
    <lineage>
        <taxon>Eukaryota</taxon>
        <taxon>Viridiplantae</taxon>
        <taxon>Streptophyta</taxon>
        <taxon>Embryophyta</taxon>
        <taxon>Tracheophyta</taxon>
        <taxon>Spermatophyta</taxon>
        <taxon>Magnoliopsida</taxon>
        <taxon>eudicotyledons</taxon>
        <taxon>Gunneridae</taxon>
        <taxon>Pentapetalae</taxon>
        <taxon>rosids</taxon>
        <taxon>fabids</taxon>
        <taxon>Fabales</taxon>
        <taxon>Fabaceae</taxon>
        <taxon>Papilionoideae</taxon>
        <taxon>50 kb inversion clade</taxon>
        <taxon>NPAAA clade</taxon>
        <taxon>indigoferoid/millettioid clade</taxon>
        <taxon>Phaseoleae</taxon>
        <taxon>Mucuna</taxon>
    </lineage>
</organism>
<dbReference type="EMBL" id="QJKJ01000943">
    <property type="protein sequence ID" value="RDY09950.1"/>
    <property type="molecule type" value="Genomic_DNA"/>
</dbReference>
<dbReference type="AlphaFoldDB" id="A0A371I4J0"/>
<proteinExistence type="predicted"/>
<gene>
    <name evidence="1" type="ORF">CR513_05606</name>
</gene>
<reference evidence="1" key="1">
    <citation type="submission" date="2018-05" db="EMBL/GenBank/DDBJ databases">
        <title>Draft genome of Mucuna pruriens seed.</title>
        <authorList>
            <person name="Nnadi N.E."/>
            <person name="Vos R."/>
            <person name="Hasami M.H."/>
            <person name="Devisetty U.K."/>
            <person name="Aguiy J.C."/>
        </authorList>
    </citation>
    <scope>NUCLEOTIDE SEQUENCE [LARGE SCALE GENOMIC DNA]</scope>
    <source>
        <strain evidence="1">JCA_2017</strain>
    </source>
</reference>
<protein>
    <submittedName>
        <fullName evidence="1">Uncharacterized protein</fullName>
    </submittedName>
</protein>
<accession>A0A371I4J0</accession>
<name>A0A371I4J0_MUCPR</name>
<sequence>MGKHEDDVPIKILPCIQNNNNQERNMWHEATHWFNKLCLICPHHQINKQLLIQYVYEGLILMDKSMIDVLEVEL</sequence>
<keyword evidence="2" id="KW-1185">Reference proteome</keyword>
<dbReference type="Proteomes" id="UP000257109">
    <property type="component" value="Unassembled WGS sequence"/>
</dbReference>
<comment type="caution">
    <text evidence="1">The sequence shown here is derived from an EMBL/GenBank/DDBJ whole genome shotgun (WGS) entry which is preliminary data.</text>
</comment>